<evidence type="ECO:0000313" key="1">
    <source>
        <dbReference type="EMBL" id="EYC23960.1"/>
    </source>
</evidence>
<keyword evidence="2" id="KW-1185">Reference proteome</keyword>
<reference evidence="2" key="1">
    <citation type="journal article" date="2015" name="Nat. Genet.">
        <title>The genome and transcriptome of the zoonotic hookworm Ancylostoma ceylanicum identify infection-specific gene families.</title>
        <authorList>
            <person name="Schwarz E.M."/>
            <person name="Hu Y."/>
            <person name="Antoshechkin I."/>
            <person name="Miller M.M."/>
            <person name="Sternberg P.W."/>
            <person name="Aroian R.V."/>
        </authorList>
    </citation>
    <scope>NUCLEOTIDE SEQUENCE</scope>
    <source>
        <strain evidence="2">HY135</strain>
    </source>
</reference>
<dbReference type="EMBL" id="JARK01001350">
    <property type="protein sequence ID" value="EYC23960.1"/>
    <property type="molecule type" value="Genomic_DNA"/>
</dbReference>
<evidence type="ECO:0000313" key="2">
    <source>
        <dbReference type="Proteomes" id="UP000024635"/>
    </source>
</evidence>
<protein>
    <submittedName>
        <fullName evidence="1">Uncharacterized protein</fullName>
    </submittedName>
</protein>
<accession>A0A016V952</accession>
<name>A0A016V952_9BILA</name>
<organism evidence="1 2">
    <name type="scientific">Ancylostoma ceylanicum</name>
    <dbReference type="NCBI Taxonomy" id="53326"/>
    <lineage>
        <taxon>Eukaryota</taxon>
        <taxon>Metazoa</taxon>
        <taxon>Ecdysozoa</taxon>
        <taxon>Nematoda</taxon>
        <taxon>Chromadorea</taxon>
        <taxon>Rhabditida</taxon>
        <taxon>Rhabditina</taxon>
        <taxon>Rhabditomorpha</taxon>
        <taxon>Strongyloidea</taxon>
        <taxon>Ancylostomatidae</taxon>
        <taxon>Ancylostomatinae</taxon>
        <taxon>Ancylostoma</taxon>
    </lineage>
</organism>
<dbReference type="AlphaFoldDB" id="A0A016V952"/>
<sequence>MVQTRNPSIFLRRTICLRYLTRGGVTIAWNIDTRVHCSQLLPAIVFPGMHENHMIFTVQCMGFAWIQP</sequence>
<dbReference type="Proteomes" id="UP000024635">
    <property type="component" value="Unassembled WGS sequence"/>
</dbReference>
<proteinExistence type="predicted"/>
<gene>
    <name evidence="1" type="primary">Acey_s0014.g2238</name>
    <name evidence="1" type="ORF">Y032_0014g2238</name>
</gene>
<comment type="caution">
    <text evidence="1">The sequence shown here is derived from an EMBL/GenBank/DDBJ whole genome shotgun (WGS) entry which is preliminary data.</text>
</comment>